<name>A0A0G4HIE3_9ALVE</name>
<reference evidence="1" key="1">
    <citation type="submission" date="2014-11" db="EMBL/GenBank/DDBJ databases">
        <authorList>
            <person name="Otto D Thomas"/>
            <person name="Naeem Raeece"/>
        </authorList>
    </citation>
    <scope>NUCLEOTIDE SEQUENCE</scope>
</reference>
<dbReference type="VEuPathDB" id="CryptoDB:Cvel_6987"/>
<organism evidence="1">
    <name type="scientific">Chromera velia CCMP2878</name>
    <dbReference type="NCBI Taxonomy" id="1169474"/>
    <lineage>
        <taxon>Eukaryota</taxon>
        <taxon>Sar</taxon>
        <taxon>Alveolata</taxon>
        <taxon>Colpodellida</taxon>
        <taxon>Chromeraceae</taxon>
        <taxon>Chromera</taxon>
    </lineage>
</organism>
<gene>
    <name evidence="1" type="ORF">Cvel_6987</name>
</gene>
<protein>
    <recommendedName>
        <fullName evidence="2">SMP-30/Gluconolactonase/LRE-like region domain-containing protein</fullName>
    </recommendedName>
</protein>
<dbReference type="PhylomeDB" id="A0A0G4HIE3"/>
<dbReference type="SUPFAM" id="SSF101898">
    <property type="entry name" value="NHL repeat"/>
    <property type="match status" value="1"/>
</dbReference>
<proteinExistence type="predicted"/>
<dbReference type="AlphaFoldDB" id="A0A0G4HIE3"/>
<evidence type="ECO:0008006" key="2">
    <source>
        <dbReference type="Google" id="ProtNLM"/>
    </source>
</evidence>
<sequence>MKVIKYGTIPKGYLEVDKTVELKPLIETELSNPQGLAYDRTAKRLYVTDPRAGKIFFYDLDFSELSAGVVKLKGGQKVAVDSVEPRWVAVDSQGSIFFTDESANKVQSVPADQTTTATFLQGNAPATPRVVFEFPPTSFVSRPGGIATDGSHVYWGNKEEGKAVGSVVKGTEGGDKEDSGIAIASVTDKVYGVCLASDKLLFLDGNSGNVYGVRKAGGAVTTVVQLQKPRGCAFDSDATVFVTDKGTGTVVSIATGGSLSPRQGREVTARGALADVFGIAVAREVPRTFSFFGWASSSASSTVGSVESALW</sequence>
<dbReference type="EMBL" id="CDMZ01002796">
    <property type="protein sequence ID" value="CEM43936.1"/>
    <property type="molecule type" value="Genomic_DNA"/>
</dbReference>
<dbReference type="Gene3D" id="2.120.10.30">
    <property type="entry name" value="TolB, C-terminal domain"/>
    <property type="match status" value="1"/>
</dbReference>
<dbReference type="InterPro" id="IPR050952">
    <property type="entry name" value="TRIM-NHL_E3_ligases"/>
</dbReference>
<dbReference type="PANTHER" id="PTHR24104">
    <property type="entry name" value="E3 UBIQUITIN-PROTEIN LIGASE NHLRC1-RELATED"/>
    <property type="match status" value="1"/>
</dbReference>
<accession>A0A0G4HIE3</accession>
<evidence type="ECO:0000313" key="1">
    <source>
        <dbReference type="EMBL" id="CEM43936.1"/>
    </source>
</evidence>
<dbReference type="PANTHER" id="PTHR24104:SF25">
    <property type="entry name" value="PROTEIN LIN-41"/>
    <property type="match status" value="1"/>
</dbReference>
<dbReference type="InterPro" id="IPR011042">
    <property type="entry name" value="6-blade_b-propeller_TolB-like"/>
</dbReference>
<dbReference type="GO" id="GO:0008270">
    <property type="term" value="F:zinc ion binding"/>
    <property type="evidence" value="ECO:0007669"/>
    <property type="project" value="UniProtKB-KW"/>
</dbReference>